<proteinExistence type="predicted"/>
<evidence type="ECO:0000313" key="2">
    <source>
        <dbReference type="EMBL" id="EOB07688.1"/>
    </source>
</evidence>
<evidence type="ECO:0000256" key="1">
    <source>
        <dbReference type="SAM" id="SignalP"/>
    </source>
</evidence>
<dbReference type="EMBL" id="KB742512">
    <property type="protein sequence ID" value="EOB07688.1"/>
    <property type="molecule type" value="Genomic_DNA"/>
</dbReference>
<accession>R0M4V9</accession>
<sequence>MPGGVTVQVCLLLRAAGLLQLCGVRPLLGVTTNPPFLWGITSITPSGSSPRGTWERFMAKYCDVARPRCGGEPAVGSGSDLWGFIKAETLSAVPVPCPLLPGTGEGGVPML</sequence>
<reference evidence="3" key="1">
    <citation type="journal article" date="2013" name="Nat. Genet.">
        <title>The duck genome and transcriptome provide insight into an avian influenza virus reservoir species.</title>
        <authorList>
            <person name="Huang Y."/>
            <person name="Li Y."/>
            <person name="Burt D.W."/>
            <person name="Chen H."/>
            <person name="Zhang Y."/>
            <person name="Qian W."/>
            <person name="Kim H."/>
            <person name="Gan S."/>
            <person name="Zhao Y."/>
            <person name="Li J."/>
            <person name="Yi K."/>
            <person name="Feng H."/>
            <person name="Zhu P."/>
            <person name="Li B."/>
            <person name="Liu Q."/>
            <person name="Fairley S."/>
            <person name="Magor K.E."/>
            <person name="Du Z."/>
            <person name="Hu X."/>
            <person name="Goodman L."/>
            <person name="Tafer H."/>
            <person name="Vignal A."/>
            <person name="Lee T."/>
            <person name="Kim K.W."/>
            <person name="Sheng Z."/>
            <person name="An Y."/>
            <person name="Searle S."/>
            <person name="Herrero J."/>
            <person name="Groenen M.A."/>
            <person name="Crooijmans R.P."/>
            <person name="Faraut T."/>
            <person name="Cai Q."/>
            <person name="Webster R.G."/>
            <person name="Aldridge J.R."/>
            <person name="Warren W.C."/>
            <person name="Bartschat S."/>
            <person name="Kehr S."/>
            <person name="Marz M."/>
            <person name="Stadler P.F."/>
            <person name="Smith J."/>
            <person name="Kraus R.H."/>
            <person name="Zhao Y."/>
            <person name="Ren L."/>
            <person name="Fei J."/>
            <person name="Morisson M."/>
            <person name="Kaiser P."/>
            <person name="Griffin D.K."/>
            <person name="Rao M."/>
            <person name="Pitel F."/>
            <person name="Wang J."/>
            <person name="Li N."/>
        </authorList>
    </citation>
    <scope>NUCLEOTIDE SEQUENCE [LARGE SCALE GENOMIC DNA]</scope>
</reference>
<feature type="signal peptide" evidence="1">
    <location>
        <begin position="1"/>
        <end position="29"/>
    </location>
</feature>
<dbReference type="AlphaFoldDB" id="R0M4V9"/>
<name>R0M4V9_ANAPL</name>
<dbReference type="Proteomes" id="UP000296049">
    <property type="component" value="Unassembled WGS sequence"/>
</dbReference>
<feature type="chain" id="PRO_5004344605" evidence="1">
    <location>
        <begin position="30"/>
        <end position="111"/>
    </location>
</feature>
<evidence type="ECO:0000313" key="3">
    <source>
        <dbReference type="Proteomes" id="UP000296049"/>
    </source>
</evidence>
<protein>
    <submittedName>
        <fullName evidence="2">Uncharacterized protein</fullName>
    </submittedName>
</protein>
<keyword evidence="1" id="KW-0732">Signal</keyword>
<organism evidence="2 3">
    <name type="scientific">Anas platyrhynchos</name>
    <name type="common">Mallard</name>
    <name type="synonym">Anas boschas</name>
    <dbReference type="NCBI Taxonomy" id="8839"/>
    <lineage>
        <taxon>Eukaryota</taxon>
        <taxon>Metazoa</taxon>
        <taxon>Chordata</taxon>
        <taxon>Craniata</taxon>
        <taxon>Vertebrata</taxon>
        <taxon>Euteleostomi</taxon>
        <taxon>Archelosauria</taxon>
        <taxon>Archosauria</taxon>
        <taxon>Dinosauria</taxon>
        <taxon>Saurischia</taxon>
        <taxon>Theropoda</taxon>
        <taxon>Coelurosauria</taxon>
        <taxon>Aves</taxon>
        <taxon>Neognathae</taxon>
        <taxon>Galloanserae</taxon>
        <taxon>Anseriformes</taxon>
        <taxon>Anatidae</taxon>
        <taxon>Anatinae</taxon>
        <taxon>Anas</taxon>
    </lineage>
</organism>
<keyword evidence="3" id="KW-1185">Reference proteome</keyword>
<gene>
    <name evidence="2" type="ORF">Anapl_10372</name>
</gene>